<accession>A0AAW4IXU7</accession>
<organism evidence="2 3">
    <name type="scientific">Clostridium perfringens</name>
    <dbReference type="NCBI Taxonomy" id="1502"/>
    <lineage>
        <taxon>Bacteria</taxon>
        <taxon>Bacillati</taxon>
        <taxon>Bacillota</taxon>
        <taxon>Clostridia</taxon>
        <taxon>Eubacteriales</taxon>
        <taxon>Clostridiaceae</taxon>
        <taxon>Clostridium</taxon>
    </lineage>
</organism>
<dbReference type="EMBL" id="JAENQP010000007">
    <property type="protein sequence ID" value="MBO3359417.1"/>
    <property type="molecule type" value="Genomic_DNA"/>
</dbReference>
<evidence type="ECO:0000313" key="2">
    <source>
        <dbReference type="EMBL" id="MBO3359417.1"/>
    </source>
</evidence>
<keyword evidence="1" id="KW-0175">Coiled coil</keyword>
<name>A0AAW4IXU7_CLOPF</name>
<reference evidence="2" key="1">
    <citation type="submission" date="2020-12" db="EMBL/GenBank/DDBJ databases">
        <title>Comparative genomics of Clostridium perfringens reveals patterns of host-associated phylogenetic clades and virulence factors.</title>
        <authorList>
            <person name="Smith A.H."/>
            <person name="Geier R."/>
        </authorList>
    </citation>
    <scope>NUCLEOTIDE SEQUENCE</scope>
    <source>
        <strain evidence="2">CHD30677R</strain>
    </source>
</reference>
<sequence length="1035" mass="119409">MFRGVSINPKDDEPKAVLYKNRREELCEIPNEYIESIEYKLRDCFTMTLSVPSKVQRRGEVISNPLFDKFKPKRQIIYNGDRYEICGDFKVESNKHIKKKKFTAKSFEINLNKKDVAVQEGTFQLYKSKGDKIDVEEGVLNWLENETSWKVGYIDPNAKSTIGLFNETIDIDLYNNLNVKDVQVDKILFDKDVYINIPDQVLNFSIKYNNIISTDFKSNVTKTENYEHKFENFAEGIRHIKASYSIDNSYNTVIRYEFTLINGFIKKEVEKFTYLQGLDINFKDIVLTYETGNKVEKTKTKYRSFEKGIHQWLPFLRDMVEKAYDCIFQFDTINKLVNVYDRQTMGRDNGFYLYYDQYLMKIDKDLKSDDIVTRLVVEGKDGLSINGVNPLGTNYIEDFTYLLKQGNISDELQMSLQRYNNYINKVFDEWDSYKKKKDGKNKQSIYIESKLQLVRDQLEVKKSIKIAYIKAGEDRSFEQQMEFKKLEAEIEVLNNDLNSLIKTLNILKEEIKQLDINMGNCNNSLDKKTAKDVQGVIFTEEDLDELDECIYSLRLSDDYYTDDKELFDNAKRVLNERNMLPIDFTTDVVGLTRHPRGWKNIVKLGDVAHIMDGEEEIEGGEVRITGFKYTPSRQNSQAKISSVEFNNSKFVLHDLKTIRNISLNKINRSANAINLYRNTWVDSSVATNNLKNIQKYGIQANSIPIKCNQNINELDITGTGVWCTDKTDKTRKKQFYMGAGFFAVTNDNWKTCKTVADEKGLVAKSIMGTAILGERMKLVNPNKSIKIDDYGISVYDSSKTLRARVGIYSIRGENKSSLILYDKNEKVVLSGDGMLQNDSLNFCDNVDQAHPIEFPIYLYENIELREAKLFLHLSNYRVGFEGVEAGGSIIKTTNMNSGVFTYLSSASKTQMGGENITINKSDIEDLLNDKKPSIQIVNKHYHLEDNHKHGLPNHNHVIQLPNHKHEPKYKIIETTMPTSIGVYVNDKLVASNINEDCSVEISKFLETNKLNIIKITTQTNGRINCLLSLSEFINF</sequence>
<evidence type="ECO:0008006" key="4">
    <source>
        <dbReference type="Google" id="ProtNLM"/>
    </source>
</evidence>
<protein>
    <recommendedName>
        <fullName evidence="4">Prophage tail endopeptidase domain-containing protein</fullName>
    </recommendedName>
</protein>
<dbReference type="Proteomes" id="UP000668068">
    <property type="component" value="Unassembled WGS sequence"/>
</dbReference>
<comment type="caution">
    <text evidence="2">The sequence shown here is derived from an EMBL/GenBank/DDBJ whole genome shotgun (WGS) entry which is preliminary data.</text>
</comment>
<evidence type="ECO:0000256" key="1">
    <source>
        <dbReference type="SAM" id="Coils"/>
    </source>
</evidence>
<feature type="coiled-coil region" evidence="1">
    <location>
        <begin position="476"/>
        <end position="524"/>
    </location>
</feature>
<dbReference type="AlphaFoldDB" id="A0AAW4IXU7"/>
<evidence type="ECO:0000313" key="3">
    <source>
        <dbReference type="Proteomes" id="UP000668068"/>
    </source>
</evidence>
<dbReference type="RefSeq" id="WP_208340933.1">
    <property type="nucleotide sequence ID" value="NZ_JAENQO010000007.1"/>
</dbReference>
<proteinExistence type="predicted"/>
<gene>
    <name evidence="2" type="ORF">JJB47_11610</name>
</gene>